<dbReference type="GO" id="GO:0005886">
    <property type="term" value="C:plasma membrane"/>
    <property type="evidence" value="ECO:0007669"/>
    <property type="project" value="TreeGrafter"/>
</dbReference>
<dbReference type="GO" id="GO:0004176">
    <property type="term" value="F:ATP-dependent peptidase activity"/>
    <property type="evidence" value="ECO:0007669"/>
    <property type="project" value="InterPro"/>
</dbReference>
<evidence type="ECO:0000259" key="1">
    <source>
        <dbReference type="Pfam" id="PF01434"/>
    </source>
</evidence>
<dbReference type="GO" id="GO:0006508">
    <property type="term" value="P:proteolysis"/>
    <property type="evidence" value="ECO:0007669"/>
    <property type="project" value="InterPro"/>
</dbReference>
<evidence type="ECO:0000313" key="2">
    <source>
        <dbReference type="EMBL" id="VAW14894.1"/>
    </source>
</evidence>
<dbReference type="PANTHER" id="PTHR23076:SF97">
    <property type="entry name" value="ATP-DEPENDENT ZINC METALLOPROTEASE YME1L1"/>
    <property type="match status" value="1"/>
</dbReference>
<dbReference type="Pfam" id="PF01434">
    <property type="entry name" value="Peptidase_M41"/>
    <property type="match status" value="1"/>
</dbReference>
<protein>
    <submittedName>
        <fullName evidence="2">Cell division protein FtsH</fullName>
    </submittedName>
</protein>
<feature type="domain" description="Peptidase M41" evidence="1">
    <location>
        <begin position="1"/>
        <end position="176"/>
    </location>
</feature>
<dbReference type="PANTHER" id="PTHR23076">
    <property type="entry name" value="METALLOPROTEASE M41 FTSH"/>
    <property type="match status" value="1"/>
</dbReference>
<gene>
    <name evidence="2" type="ORF">MNBD_BACTEROID05-905</name>
</gene>
<accession>A0A3B0U279</accession>
<reference evidence="2" key="1">
    <citation type="submission" date="2018-06" db="EMBL/GenBank/DDBJ databases">
        <authorList>
            <person name="Zhirakovskaya E."/>
        </authorList>
    </citation>
    <scope>NUCLEOTIDE SEQUENCE</scope>
</reference>
<sequence>EKYWTAYHEAGHAVIAYLLHPTNDVIKATIIPRRGALGFISQRPVEELHSSDKDQLMANIKVSIAAYVAEKMKFGMTSSGVGGGPGSDFDTAIKYARYMVWSLGMGESGLVGDFTALPESHISESTREKLDADIQKILLSCIKEVEETLKEHNEVFEKFAQELLKKEDLEYDEIISIFDNFGIKSGRFLSSQNDS</sequence>
<dbReference type="Gene3D" id="1.20.58.760">
    <property type="entry name" value="Peptidase M41"/>
    <property type="match status" value="1"/>
</dbReference>
<dbReference type="SUPFAM" id="SSF140990">
    <property type="entry name" value="FtsH protease domain-like"/>
    <property type="match status" value="1"/>
</dbReference>
<dbReference type="InterPro" id="IPR000642">
    <property type="entry name" value="Peptidase_M41"/>
</dbReference>
<dbReference type="AlphaFoldDB" id="A0A3B0U279"/>
<dbReference type="GO" id="GO:0005524">
    <property type="term" value="F:ATP binding"/>
    <property type="evidence" value="ECO:0007669"/>
    <property type="project" value="InterPro"/>
</dbReference>
<dbReference type="GO" id="GO:0004222">
    <property type="term" value="F:metalloendopeptidase activity"/>
    <property type="evidence" value="ECO:0007669"/>
    <property type="project" value="InterPro"/>
</dbReference>
<dbReference type="EMBL" id="UOEN01000242">
    <property type="protein sequence ID" value="VAW14894.1"/>
    <property type="molecule type" value="Genomic_DNA"/>
</dbReference>
<dbReference type="InterPro" id="IPR037219">
    <property type="entry name" value="Peptidase_M41-like"/>
</dbReference>
<keyword evidence="2" id="KW-0131">Cell cycle</keyword>
<keyword evidence="2" id="KW-0132">Cell division</keyword>
<proteinExistence type="predicted"/>
<feature type="non-terminal residue" evidence="2">
    <location>
        <position position="1"/>
    </location>
</feature>
<dbReference type="GO" id="GO:0030163">
    <property type="term" value="P:protein catabolic process"/>
    <property type="evidence" value="ECO:0007669"/>
    <property type="project" value="TreeGrafter"/>
</dbReference>
<organism evidence="2">
    <name type="scientific">hydrothermal vent metagenome</name>
    <dbReference type="NCBI Taxonomy" id="652676"/>
    <lineage>
        <taxon>unclassified sequences</taxon>
        <taxon>metagenomes</taxon>
        <taxon>ecological metagenomes</taxon>
    </lineage>
</organism>
<dbReference type="GO" id="GO:0051301">
    <property type="term" value="P:cell division"/>
    <property type="evidence" value="ECO:0007669"/>
    <property type="project" value="UniProtKB-KW"/>
</dbReference>
<name>A0A3B0U279_9ZZZZ</name>